<feature type="transmembrane region" description="Helical" evidence="1">
    <location>
        <begin position="20"/>
        <end position="37"/>
    </location>
</feature>
<evidence type="ECO:0000256" key="1">
    <source>
        <dbReference type="SAM" id="Phobius"/>
    </source>
</evidence>
<gene>
    <name evidence="2" type="ORF">VTAP4600_B0283</name>
</gene>
<dbReference type="InterPro" id="IPR007047">
    <property type="entry name" value="Flp_Fap"/>
</dbReference>
<evidence type="ECO:0000313" key="3">
    <source>
        <dbReference type="Proteomes" id="UP000235828"/>
    </source>
</evidence>
<dbReference type="Pfam" id="PF04964">
    <property type="entry name" value="Flp_Fap"/>
    <property type="match status" value="1"/>
</dbReference>
<dbReference type="EMBL" id="LT960612">
    <property type="protein sequence ID" value="SON51894.1"/>
    <property type="molecule type" value="Genomic_DNA"/>
</dbReference>
<dbReference type="Proteomes" id="UP000235828">
    <property type="component" value="Chromosome B"/>
</dbReference>
<dbReference type="RefSeq" id="WP_102524265.1">
    <property type="nucleotide sequence ID" value="NZ_LT960612.1"/>
</dbReference>
<sequence>MKNLINQFIKNEDGVTAIEYAVIGVAMAAVLGVAIGADNDAGLRGAINRAFVKISNQIDIK</sequence>
<keyword evidence="3" id="KW-1185">Reference proteome</keyword>
<proteinExistence type="predicted"/>
<dbReference type="OrthoDB" id="5690605at2"/>
<organism evidence="2 3">
    <name type="scientific">Vibrio tapetis subsp. tapetis</name>
    <dbReference type="NCBI Taxonomy" id="1671868"/>
    <lineage>
        <taxon>Bacteria</taxon>
        <taxon>Pseudomonadati</taxon>
        <taxon>Pseudomonadota</taxon>
        <taxon>Gammaproteobacteria</taxon>
        <taxon>Vibrionales</taxon>
        <taxon>Vibrionaceae</taxon>
        <taxon>Vibrio</taxon>
    </lineage>
</organism>
<keyword evidence="1" id="KW-0812">Transmembrane</keyword>
<accession>A0A2N8ZJ01</accession>
<dbReference type="AlphaFoldDB" id="A0A2N8ZJ01"/>
<evidence type="ECO:0000313" key="2">
    <source>
        <dbReference type="EMBL" id="SON51894.1"/>
    </source>
</evidence>
<dbReference type="KEGG" id="vta:B0283"/>
<name>A0A2N8ZJ01_9VIBR</name>
<keyword evidence="1" id="KW-0472">Membrane</keyword>
<keyword evidence="1" id="KW-1133">Transmembrane helix</keyword>
<protein>
    <submittedName>
        <fullName evidence="2">Flp/Fap pilin component family protein</fullName>
    </submittedName>
</protein>
<reference evidence="2 3" key="1">
    <citation type="submission" date="2017-10" db="EMBL/GenBank/DDBJ databases">
        <authorList>
            <person name="Banno H."/>
            <person name="Chua N.-H."/>
        </authorList>
    </citation>
    <scope>NUCLEOTIDE SEQUENCE [LARGE SCALE GENOMIC DNA]</scope>
    <source>
        <strain evidence="2">Vibrio tapetis CECT4600</strain>
    </source>
</reference>